<accession>A0AAJ0A1E5</accession>
<protein>
    <submittedName>
        <fullName evidence="1">Uncharacterized protein</fullName>
    </submittedName>
</protein>
<comment type="caution">
    <text evidence="1">The sequence shown here is derived from an EMBL/GenBank/DDBJ whole genome shotgun (WGS) entry which is preliminary data.</text>
</comment>
<dbReference type="GeneID" id="85474371"/>
<reference evidence="1" key="1">
    <citation type="submission" date="2021-06" db="EMBL/GenBank/DDBJ databases">
        <title>Comparative genomics, transcriptomics and evolutionary studies reveal genomic signatures of adaptation to plant cell wall in hemibiotrophic fungi.</title>
        <authorList>
            <consortium name="DOE Joint Genome Institute"/>
            <person name="Baroncelli R."/>
            <person name="Diaz J.F."/>
            <person name="Benocci T."/>
            <person name="Peng M."/>
            <person name="Battaglia E."/>
            <person name="Haridas S."/>
            <person name="Andreopoulos W."/>
            <person name="Labutti K."/>
            <person name="Pangilinan J."/>
            <person name="Floch G.L."/>
            <person name="Makela M.R."/>
            <person name="Henrissat B."/>
            <person name="Grigoriev I.V."/>
            <person name="Crouch J.A."/>
            <person name="De Vries R.P."/>
            <person name="Sukno S.A."/>
            <person name="Thon M.R."/>
        </authorList>
    </citation>
    <scope>NUCLEOTIDE SEQUENCE</scope>
    <source>
        <strain evidence="1">CBS 102054</strain>
    </source>
</reference>
<proteinExistence type="predicted"/>
<dbReference type="RefSeq" id="XP_060450680.1">
    <property type="nucleotide sequence ID" value="XM_060589509.1"/>
</dbReference>
<feature type="non-terminal residue" evidence="1">
    <location>
        <position position="1"/>
    </location>
</feature>
<keyword evidence="2" id="KW-1185">Reference proteome</keyword>
<sequence length="101" mass="10905">MGTPGPTAPWCACQEGELGKRSFTSRHIPSYHPTTTASFYGWEVLLGQVLSSATWVFQAPDATPRNRQRAKWAARIQIGTVPLHAGLICSLIQPVGSATVI</sequence>
<evidence type="ECO:0000313" key="1">
    <source>
        <dbReference type="EMBL" id="KAK1654636.1"/>
    </source>
</evidence>
<evidence type="ECO:0000313" key="2">
    <source>
        <dbReference type="Proteomes" id="UP001243989"/>
    </source>
</evidence>
<dbReference type="Proteomes" id="UP001243989">
    <property type="component" value="Unassembled WGS sequence"/>
</dbReference>
<dbReference type="AlphaFoldDB" id="A0AAJ0A1E5"/>
<gene>
    <name evidence="1" type="ORF">BDP81DRAFT_416178</name>
</gene>
<dbReference type="EMBL" id="JAHMHQ010000002">
    <property type="protein sequence ID" value="KAK1654636.1"/>
    <property type="molecule type" value="Genomic_DNA"/>
</dbReference>
<organism evidence="1 2">
    <name type="scientific">Colletotrichum phormii</name>
    <dbReference type="NCBI Taxonomy" id="359342"/>
    <lineage>
        <taxon>Eukaryota</taxon>
        <taxon>Fungi</taxon>
        <taxon>Dikarya</taxon>
        <taxon>Ascomycota</taxon>
        <taxon>Pezizomycotina</taxon>
        <taxon>Sordariomycetes</taxon>
        <taxon>Hypocreomycetidae</taxon>
        <taxon>Glomerellales</taxon>
        <taxon>Glomerellaceae</taxon>
        <taxon>Colletotrichum</taxon>
        <taxon>Colletotrichum acutatum species complex</taxon>
    </lineage>
</organism>
<name>A0AAJ0A1E5_9PEZI</name>